<evidence type="ECO:0000313" key="2">
    <source>
        <dbReference type="EMBL" id="KMW60647.1"/>
    </source>
</evidence>
<dbReference type="OrthoDB" id="7326703at2"/>
<comment type="caution">
    <text evidence="2">The sequence shown here is derived from an EMBL/GenBank/DDBJ whole genome shotgun (WGS) entry which is preliminary data.</text>
</comment>
<dbReference type="EMBL" id="LFTY01000001">
    <property type="protein sequence ID" value="KMW60647.1"/>
    <property type="molecule type" value="Genomic_DNA"/>
</dbReference>
<protein>
    <recommendedName>
        <fullName evidence="4">Aminoglycoside phosphotransferase domain-containing protein</fullName>
    </recommendedName>
</protein>
<keyword evidence="3" id="KW-1185">Reference proteome</keyword>
<gene>
    <name evidence="2" type="ORF">AIOL_000811</name>
</gene>
<dbReference type="RefSeq" id="WP_049641697.1">
    <property type="nucleotide sequence ID" value="NZ_LFTY01000001.1"/>
</dbReference>
<feature type="region of interest" description="Disordered" evidence="1">
    <location>
        <begin position="1"/>
        <end position="31"/>
    </location>
</feature>
<dbReference type="PATRIC" id="fig|1675527.3.peg.868"/>
<dbReference type="STRING" id="1675527.AIOL_000811"/>
<name>A0A0J9ECZ4_9RHOB</name>
<proteinExistence type="predicted"/>
<sequence>MAAGAPDPEAWGLPPGSGFEPLSKSDPGAVLRGTGRNRGYVFRKTRRSEAALAWLDLLHAPVARAGLILLVPAPTVERARSWQGWTAEPYLSSRPLHPHRLSGLRAALRRMHDLGAGLPQRPGFAAARAVMTRGGGGDIDLSAMPRDVARACRMAWEPIPDQPLGLVHGALTPQSAGVAASGKLVLYDWDAARIDHPLFDAVAVGAADDPMAKRAALAYETARIWSTEPDRARTLAALLLSE</sequence>
<evidence type="ECO:0000313" key="3">
    <source>
        <dbReference type="Proteomes" id="UP000037178"/>
    </source>
</evidence>
<dbReference type="SUPFAM" id="SSF56112">
    <property type="entry name" value="Protein kinase-like (PK-like)"/>
    <property type="match status" value="1"/>
</dbReference>
<evidence type="ECO:0008006" key="4">
    <source>
        <dbReference type="Google" id="ProtNLM"/>
    </source>
</evidence>
<reference evidence="2 3" key="1">
    <citation type="submission" date="2015-06" db="EMBL/GenBank/DDBJ databases">
        <title>Draft genome sequence of an Alphaproteobacteria species associated to the Mediterranean sponge Oscarella lobularis.</title>
        <authorList>
            <person name="Jourda C."/>
            <person name="Santini S."/>
            <person name="Claverie J.-M."/>
        </authorList>
    </citation>
    <scope>NUCLEOTIDE SEQUENCE [LARGE SCALE GENOMIC DNA]</scope>
    <source>
        <strain evidence="2">IGS</strain>
    </source>
</reference>
<accession>A0A0J9ECZ4</accession>
<dbReference type="AlphaFoldDB" id="A0A0J9ECZ4"/>
<evidence type="ECO:0000256" key="1">
    <source>
        <dbReference type="SAM" id="MobiDB-lite"/>
    </source>
</evidence>
<organism evidence="2 3">
    <name type="scientific">Candidatus Rhodobacter oscarellae</name>
    <dbReference type="NCBI Taxonomy" id="1675527"/>
    <lineage>
        <taxon>Bacteria</taxon>
        <taxon>Pseudomonadati</taxon>
        <taxon>Pseudomonadota</taxon>
        <taxon>Alphaproteobacteria</taxon>
        <taxon>Rhodobacterales</taxon>
        <taxon>Rhodobacter group</taxon>
        <taxon>Rhodobacter</taxon>
    </lineage>
</organism>
<dbReference type="Proteomes" id="UP000037178">
    <property type="component" value="Unassembled WGS sequence"/>
</dbReference>
<dbReference type="InterPro" id="IPR011009">
    <property type="entry name" value="Kinase-like_dom_sf"/>
</dbReference>